<feature type="region of interest" description="Disordered" evidence="1">
    <location>
        <begin position="32"/>
        <end position="78"/>
    </location>
</feature>
<gene>
    <name evidence="2" type="ORF">SHERM_17942</name>
</gene>
<dbReference type="Proteomes" id="UP001153555">
    <property type="component" value="Unassembled WGS sequence"/>
</dbReference>
<dbReference type="PANTHER" id="PTHR34835:SF90">
    <property type="entry name" value="AMINOTRANSFERASE-LIKE PLANT MOBILE DOMAIN-CONTAINING PROTEIN"/>
    <property type="match status" value="1"/>
</dbReference>
<name>A0A9N7R7W6_STRHE</name>
<dbReference type="AlphaFoldDB" id="A0A9N7R7W6"/>
<keyword evidence="3" id="KW-1185">Reference proteome</keyword>
<feature type="compositionally biased region" description="Basic and acidic residues" evidence="1">
    <location>
        <begin position="41"/>
        <end position="59"/>
    </location>
</feature>
<comment type="caution">
    <text evidence="2">The sequence shown here is derived from an EMBL/GenBank/DDBJ whole genome shotgun (WGS) entry which is preliminary data.</text>
</comment>
<organism evidence="2 3">
    <name type="scientific">Striga hermonthica</name>
    <name type="common">Purple witchweed</name>
    <name type="synonym">Buchnera hermonthica</name>
    <dbReference type="NCBI Taxonomy" id="68872"/>
    <lineage>
        <taxon>Eukaryota</taxon>
        <taxon>Viridiplantae</taxon>
        <taxon>Streptophyta</taxon>
        <taxon>Embryophyta</taxon>
        <taxon>Tracheophyta</taxon>
        <taxon>Spermatophyta</taxon>
        <taxon>Magnoliopsida</taxon>
        <taxon>eudicotyledons</taxon>
        <taxon>Gunneridae</taxon>
        <taxon>Pentapetalae</taxon>
        <taxon>asterids</taxon>
        <taxon>lamiids</taxon>
        <taxon>Lamiales</taxon>
        <taxon>Orobanchaceae</taxon>
        <taxon>Buchnereae</taxon>
        <taxon>Striga</taxon>
    </lineage>
</organism>
<evidence type="ECO:0000313" key="2">
    <source>
        <dbReference type="EMBL" id="CAA0819565.1"/>
    </source>
</evidence>
<dbReference type="PANTHER" id="PTHR34835">
    <property type="entry name" value="OS07G0283600 PROTEIN-RELATED"/>
    <property type="match status" value="1"/>
</dbReference>
<dbReference type="OrthoDB" id="1749738at2759"/>
<proteinExistence type="predicted"/>
<evidence type="ECO:0008006" key="4">
    <source>
        <dbReference type="Google" id="ProtNLM"/>
    </source>
</evidence>
<reference evidence="2" key="1">
    <citation type="submission" date="2019-12" db="EMBL/GenBank/DDBJ databases">
        <authorList>
            <person name="Scholes J."/>
        </authorList>
    </citation>
    <scope>NUCLEOTIDE SEQUENCE</scope>
</reference>
<sequence>MNEPDSVHVKRAKVCERTSILPDSDDFVDDCPRPRVAKNTHTRDVKGKDVIAESNKTDGNDADAIGNSTDSEDDNSFPSLVTRSSPAIFVKAVSGLLDAQRRDVRDMGLGSLLELSITATPLKMGFWIVNNFNHLDRKLHLYDGEKVHVKEDDVHATLGLPRGEIDIRNKKKRATSDLLDEWVRLFNVRISSNITASKVLDKIRECEDGGDWFKRHFIVLMVTCLFESSSNGMANFRIVHMLDDLTKVCNMNWCSYMIRCLVDTKRSWDSSGKQKKYTGPLLFMTLFYVDKVVLSMRSVSRSFPIFLSWTNESLKNRERDKIASGGFGRGYVDADMHVVVDRPKLDIVEDVTTNDNEVKSTMEPSVQAYVQEFASKTQLLATIGDEILQLVKKAPQVLVGDENFMKIQGAAQKLLGFYTDVPKAHLGHHDQRQWNHTVSHERYGQGQCEWLYILGIWSDDDDVGDAHHQHTSGIGVCSGHNEKDQTVEKSPDIDVQTETVCEVPRGNVVNVPARPKRDPKAGSAIKSPFMKREIDVTKKLDAHENMAVKWVLRNDPCDELL</sequence>
<accession>A0A9N7R7W6</accession>
<evidence type="ECO:0000256" key="1">
    <source>
        <dbReference type="SAM" id="MobiDB-lite"/>
    </source>
</evidence>
<evidence type="ECO:0000313" key="3">
    <source>
        <dbReference type="Proteomes" id="UP001153555"/>
    </source>
</evidence>
<dbReference type="EMBL" id="CACSLK010019251">
    <property type="protein sequence ID" value="CAA0819565.1"/>
    <property type="molecule type" value="Genomic_DNA"/>
</dbReference>
<protein>
    <recommendedName>
        <fullName evidence="4">Aminotransferase-like plant mobile domain-containing protein</fullName>
    </recommendedName>
</protein>